<name>A0ABU6W9C0_9FABA</name>
<gene>
    <name evidence="2" type="ORF">PIB30_023392</name>
</gene>
<protein>
    <submittedName>
        <fullName evidence="2">Uncharacterized protein</fullName>
    </submittedName>
</protein>
<evidence type="ECO:0000313" key="2">
    <source>
        <dbReference type="EMBL" id="MED6181869.1"/>
    </source>
</evidence>
<accession>A0ABU6W9C0</accession>
<comment type="caution">
    <text evidence="2">The sequence shown here is derived from an EMBL/GenBank/DDBJ whole genome shotgun (WGS) entry which is preliminary data.</text>
</comment>
<organism evidence="2 3">
    <name type="scientific">Stylosanthes scabra</name>
    <dbReference type="NCBI Taxonomy" id="79078"/>
    <lineage>
        <taxon>Eukaryota</taxon>
        <taxon>Viridiplantae</taxon>
        <taxon>Streptophyta</taxon>
        <taxon>Embryophyta</taxon>
        <taxon>Tracheophyta</taxon>
        <taxon>Spermatophyta</taxon>
        <taxon>Magnoliopsida</taxon>
        <taxon>eudicotyledons</taxon>
        <taxon>Gunneridae</taxon>
        <taxon>Pentapetalae</taxon>
        <taxon>rosids</taxon>
        <taxon>fabids</taxon>
        <taxon>Fabales</taxon>
        <taxon>Fabaceae</taxon>
        <taxon>Papilionoideae</taxon>
        <taxon>50 kb inversion clade</taxon>
        <taxon>dalbergioids sensu lato</taxon>
        <taxon>Dalbergieae</taxon>
        <taxon>Pterocarpus clade</taxon>
        <taxon>Stylosanthes</taxon>
    </lineage>
</organism>
<dbReference type="Proteomes" id="UP001341840">
    <property type="component" value="Unassembled WGS sequence"/>
</dbReference>
<feature type="coiled-coil region" evidence="1">
    <location>
        <begin position="36"/>
        <end position="105"/>
    </location>
</feature>
<sequence length="123" mass="14017">MKLSSKTSSSSIKAATICHAAHNKMKGCEIVPEGEVEKLRSRVKVVEAEKRVIEGERSELSSKVTRLEAQLALESQDLKDARELLKKVEKEKLELDEKCRRLYAEYRLKVEDQKKLEGEFQAA</sequence>
<evidence type="ECO:0000313" key="3">
    <source>
        <dbReference type="Proteomes" id="UP001341840"/>
    </source>
</evidence>
<reference evidence="2 3" key="1">
    <citation type="journal article" date="2023" name="Plants (Basel)">
        <title>Bridging the Gap: Combining Genomics and Transcriptomics Approaches to Understand Stylosanthes scabra, an Orphan Legume from the Brazilian Caatinga.</title>
        <authorList>
            <person name="Ferreira-Neto J.R.C."/>
            <person name="da Silva M.D."/>
            <person name="Binneck E."/>
            <person name="de Melo N.F."/>
            <person name="da Silva R.H."/>
            <person name="de Melo A.L.T.M."/>
            <person name="Pandolfi V."/>
            <person name="Bustamante F.O."/>
            <person name="Brasileiro-Vidal A.C."/>
            <person name="Benko-Iseppon A.M."/>
        </authorList>
    </citation>
    <scope>NUCLEOTIDE SEQUENCE [LARGE SCALE GENOMIC DNA]</scope>
    <source>
        <tissue evidence="2">Leaves</tissue>
    </source>
</reference>
<keyword evidence="1" id="KW-0175">Coiled coil</keyword>
<evidence type="ECO:0000256" key="1">
    <source>
        <dbReference type="SAM" id="Coils"/>
    </source>
</evidence>
<proteinExistence type="predicted"/>
<dbReference type="EMBL" id="JASCZI010181324">
    <property type="protein sequence ID" value="MED6181869.1"/>
    <property type="molecule type" value="Genomic_DNA"/>
</dbReference>
<keyword evidence="3" id="KW-1185">Reference proteome</keyword>